<dbReference type="Gene3D" id="3.30.420.10">
    <property type="entry name" value="Ribonuclease H-like superfamily/Ribonuclease H"/>
    <property type="match status" value="1"/>
</dbReference>
<dbReference type="Proteomes" id="UP001454036">
    <property type="component" value="Unassembled WGS sequence"/>
</dbReference>
<dbReference type="InterPro" id="IPR012337">
    <property type="entry name" value="RNaseH-like_sf"/>
</dbReference>
<dbReference type="PANTHER" id="PTHR42648">
    <property type="entry name" value="TRANSPOSASE, PUTATIVE-RELATED"/>
    <property type="match status" value="1"/>
</dbReference>
<comment type="caution">
    <text evidence="2">The sequence shown here is derived from an EMBL/GenBank/DDBJ whole genome shotgun (WGS) entry which is preliminary data.</text>
</comment>
<dbReference type="SUPFAM" id="SSF53098">
    <property type="entry name" value="Ribonuclease H-like"/>
    <property type="match status" value="1"/>
</dbReference>
<dbReference type="InterPro" id="IPR025724">
    <property type="entry name" value="GAG-pre-integrase_dom"/>
</dbReference>
<evidence type="ECO:0000313" key="3">
    <source>
        <dbReference type="Proteomes" id="UP001454036"/>
    </source>
</evidence>
<dbReference type="GO" id="GO:0003676">
    <property type="term" value="F:nucleic acid binding"/>
    <property type="evidence" value="ECO:0007669"/>
    <property type="project" value="InterPro"/>
</dbReference>
<keyword evidence="3" id="KW-1185">Reference proteome</keyword>
<sequence>MSVNRMYTLTSENQNLGNYTGDCLQVTSNDLSKLWHHRYGHLSYKRLHTLQTKQMVRGLPDFKAESITCTDCLNGKQTRNAMPKQANWRATKVLELVHSDLCGPIQPTSTSGKRYFLTFIDDYSRKTWVFLLANKSDTLSSFKIFKNMVEKESNESVKCLRTDRGGEYNSIAFEEFCKEHGIKRHLTTVYTPQQNGVAERKNRTVMNMVRALISAKKVPKTLWPEAVNWTFYLLNRCPTLAVKDMTPYEAWCGLKPSVDHLRIWGCFSHVHVHKVGRSKLDKRSSTYVFLGVNEGTKGYRLLDTETKRIVISKDVVFEEEKCWEWGEDYKEHISAVLEWNDIRNETGENEQHNEDND</sequence>
<gene>
    <name evidence="2" type="ORF">LIER_10129</name>
</gene>
<dbReference type="AlphaFoldDB" id="A0AAV3PI39"/>
<dbReference type="InterPro" id="IPR039537">
    <property type="entry name" value="Retrotran_Ty1/copia-like"/>
</dbReference>
<dbReference type="InterPro" id="IPR057670">
    <property type="entry name" value="SH3_retrovirus"/>
</dbReference>
<dbReference type="PROSITE" id="PS50994">
    <property type="entry name" value="INTEGRASE"/>
    <property type="match status" value="1"/>
</dbReference>
<evidence type="ECO:0000259" key="1">
    <source>
        <dbReference type="PROSITE" id="PS50994"/>
    </source>
</evidence>
<organism evidence="2 3">
    <name type="scientific">Lithospermum erythrorhizon</name>
    <name type="common">Purple gromwell</name>
    <name type="synonym">Lithospermum officinale var. erythrorhizon</name>
    <dbReference type="NCBI Taxonomy" id="34254"/>
    <lineage>
        <taxon>Eukaryota</taxon>
        <taxon>Viridiplantae</taxon>
        <taxon>Streptophyta</taxon>
        <taxon>Embryophyta</taxon>
        <taxon>Tracheophyta</taxon>
        <taxon>Spermatophyta</taxon>
        <taxon>Magnoliopsida</taxon>
        <taxon>eudicotyledons</taxon>
        <taxon>Gunneridae</taxon>
        <taxon>Pentapetalae</taxon>
        <taxon>asterids</taxon>
        <taxon>lamiids</taxon>
        <taxon>Boraginales</taxon>
        <taxon>Boraginaceae</taxon>
        <taxon>Boraginoideae</taxon>
        <taxon>Lithospermeae</taxon>
        <taxon>Lithospermum</taxon>
    </lineage>
</organism>
<accession>A0AAV3PI39</accession>
<dbReference type="Pfam" id="PF13976">
    <property type="entry name" value="gag_pre-integrs"/>
    <property type="match status" value="1"/>
</dbReference>
<dbReference type="InterPro" id="IPR036397">
    <property type="entry name" value="RNaseH_sf"/>
</dbReference>
<evidence type="ECO:0000313" key="2">
    <source>
        <dbReference type="EMBL" id="GAA0151402.1"/>
    </source>
</evidence>
<name>A0AAV3PI39_LITER</name>
<dbReference type="EMBL" id="BAABME010001779">
    <property type="protein sequence ID" value="GAA0151402.1"/>
    <property type="molecule type" value="Genomic_DNA"/>
</dbReference>
<dbReference type="InterPro" id="IPR001584">
    <property type="entry name" value="Integrase_cat-core"/>
</dbReference>
<dbReference type="PANTHER" id="PTHR42648:SF18">
    <property type="entry name" value="RETROTRANSPOSON, UNCLASSIFIED-LIKE PROTEIN"/>
    <property type="match status" value="1"/>
</dbReference>
<reference evidence="2 3" key="1">
    <citation type="submission" date="2024-01" db="EMBL/GenBank/DDBJ databases">
        <title>The complete chloroplast genome sequence of Lithospermum erythrorhizon: insights into the phylogenetic relationship among Boraginaceae species and the maternal lineages of purple gromwells.</title>
        <authorList>
            <person name="Okada T."/>
            <person name="Watanabe K."/>
        </authorList>
    </citation>
    <scope>NUCLEOTIDE SEQUENCE [LARGE SCALE GENOMIC DNA]</scope>
</reference>
<dbReference type="GO" id="GO:0015074">
    <property type="term" value="P:DNA integration"/>
    <property type="evidence" value="ECO:0007669"/>
    <property type="project" value="InterPro"/>
</dbReference>
<dbReference type="Pfam" id="PF25597">
    <property type="entry name" value="SH3_retrovirus"/>
    <property type="match status" value="1"/>
</dbReference>
<dbReference type="Pfam" id="PF00665">
    <property type="entry name" value="rve"/>
    <property type="match status" value="1"/>
</dbReference>
<feature type="domain" description="Integrase catalytic" evidence="1">
    <location>
        <begin position="79"/>
        <end position="255"/>
    </location>
</feature>
<proteinExistence type="predicted"/>
<protein>
    <recommendedName>
        <fullName evidence="1">Integrase catalytic domain-containing protein</fullName>
    </recommendedName>
</protein>